<keyword evidence="2" id="KW-1185">Reference proteome</keyword>
<sequence length="230" mass="27153">MYLKLLSNKSEFKTPIRNIQINGNTLLIEIEKTTVNIDYLNSDFYKLEIVGSVSYFSLFIYDYYFNNNCFYITDYSFQDEFTWLEILWIKNIINSNINKLHWVYMSNAYKQKWLRFSYLYSLNKDIPLQKSIVVDCQYINNQWDFLCSLSEAFLGVGGYLGSDLDGFFDIISGGYYKHIDFSKIELQWLNFNKINIDRDLIIDIILHMENYGVKNIFSPIDQASDSGASH</sequence>
<evidence type="ECO:0008006" key="3">
    <source>
        <dbReference type="Google" id="ProtNLM"/>
    </source>
</evidence>
<evidence type="ECO:0000313" key="2">
    <source>
        <dbReference type="Proteomes" id="UP000189800"/>
    </source>
</evidence>
<dbReference type="RefSeq" id="WP_078255055.1">
    <property type="nucleotide sequence ID" value="NZ_MUYU01000042.1"/>
</dbReference>
<accession>A0A1T0CC82</accession>
<dbReference type="OrthoDB" id="6447030at2"/>
<comment type="caution">
    <text evidence="1">The sequence shown here is derived from an EMBL/GenBank/DDBJ whole genome shotgun (WGS) entry which is preliminary data.</text>
</comment>
<evidence type="ECO:0000313" key="1">
    <source>
        <dbReference type="EMBL" id="OOS19955.1"/>
    </source>
</evidence>
<dbReference type="EMBL" id="MUYU01000042">
    <property type="protein sequence ID" value="OOS19955.1"/>
    <property type="molecule type" value="Genomic_DNA"/>
</dbReference>
<dbReference type="Proteomes" id="UP000189800">
    <property type="component" value="Unassembled WGS sequence"/>
</dbReference>
<dbReference type="AlphaFoldDB" id="A0A1T0CC82"/>
<gene>
    <name evidence="1" type="ORF">B0680_10550</name>
</gene>
<proteinExistence type="predicted"/>
<name>A0A1T0CC82_9GAMM</name>
<reference evidence="1 2" key="1">
    <citation type="submission" date="2017-02" db="EMBL/GenBank/DDBJ databases">
        <title>Draft genome sequence of Moraxella pluranimalium CCUG 54913T type strain.</title>
        <authorList>
            <person name="Salva-Serra F."/>
            <person name="Engstrom-Jakobsson H."/>
            <person name="Thorell K."/>
            <person name="Jaen-Luchoro D."/>
            <person name="Gonzales-Siles L."/>
            <person name="Karlsson R."/>
            <person name="Yazdan S."/>
            <person name="Boulund F."/>
            <person name="Johnning A."/>
            <person name="Engstrand L."/>
            <person name="Kristiansson E."/>
            <person name="Moore E."/>
        </authorList>
    </citation>
    <scope>NUCLEOTIDE SEQUENCE [LARGE SCALE GENOMIC DNA]</scope>
    <source>
        <strain evidence="1 2">CCUG 54913</strain>
    </source>
</reference>
<dbReference type="SUPFAM" id="SSF52038">
    <property type="entry name" value="Barstar-related"/>
    <property type="match status" value="1"/>
</dbReference>
<dbReference type="STRING" id="470453.B0680_10550"/>
<organism evidence="1 2">
    <name type="scientific">Moraxella pluranimalium</name>
    <dbReference type="NCBI Taxonomy" id="470453"/>
    <lineage>
        <taxon>Bacteria</taxon>
        <taxon>Pseudomonadati</taxon>
        <taxon>Pseudomonadota</taxon>
        <taxon>Gammaproteobacteria</taxon>
        <taxon>Moraxellales</taxon>
        <taxon>Moraxellaceae</taxon>
        <taxon>Moraxella</taxon>
    </lineage>
</organism>
<protein>
    <recommendedName>
        <fullName evidence="3">Barstar (barnase inhibitor) domain-containing protein</fullName>
    </recommendedName>
</protein>
<dbReference type="InterPro" id="IPR035905">
    <property type="entry name" value="Barstar-like_sf"/>
</dbReference>